<evidence type="ECO:0000313" key="2">
    <source>
        <dbReference type="Proteomes" id="UP000715095"/>
    </source>
</evidence>
<organism evidence="1 2">
    <name type="scientific">Sutterella massiliensis</name>
    <dbReference type="NCBI Taxonomy" id="1816689"/>
    <lineage>
        <taxon>Bacteria</taxon>
        <taxon>Pseudomonadati</taxon>
        <taxon>Pseudomonadota</taxon>
        <taxon>Betaproteobacteria</taxon>
        <taxon>Burkholderiales</taxon>
        <taxon>Sutterellaceae</taxon>
        <taxon>Sutterella</taxon>
    </lineage>
</organism>
<proteinExistence type="predicted"/>
<keyword evidence="2" id="KW-1185">Reference proteome</keyword>
<name>A0ABS2DSA2_9BURK</name>
<evidence type="ECO:0000313" key="1">
    <source>
        <dbReference type="EMBL" id="MBM6704179.1"/>
    </source>
</evidence>
<dbReference type="RefSeq" id="WP_205102652.1">
    <property type="nucleotide sequence ID" value="NZ_JACJJC010000009.1"/>
</dbReference>
<gene>
    <name evidence="1" type="ORF">H6A60_06740</name>
</gene>
<sequence>MAIAWKHAHATYLRSGLTKIEFYRKHLVEFSDDGRLPCVYTYYKRFQRLEQIIPNPPDGFDDPIPIRQIGGNVCVAGAVSSKEPQIGQVGQLAQDLSCMTSKGDRRLYAADGLKRDFRMKLPNGTEISFETKSPELLAMQMLVACGGAA</sequence>
<comment type="caution">
    <text evidence="1">The sequence shown here is derived from an EMBL/GenBank/DDBJ whole genome shotgun (WGS) entry which is preliminary data.</text>
</comment>
<protein>
    <submittedName>
        <fullName evidence="1">Uncharacterized protein</fullName>
    </submittedName>
</protein>
<reference evidence="1 2" key="1">
    <citation type="journal article" date="2021" name="Sci. Rep.">
        <title>The distribution of antibiotic resistance genes in chicken gut microbiota commensals.</title>
        <authorList>
            <person name="Juricova H."/>
            <person name="Matiasovicova J."/>
            <person name="Kubasova T."/>
            <person name="Cejkova D."/>
            <person name="Rychlik I."/>
        </authorList>
    </citation>
    <scope>NUCLEOTIDE SEQUENCE [LARGE SCALE GENOMIC DNA]</scope>
    <source>
        <strain evidence="1 2">An829</strain>
    </source>
</reference>
<dbReference type="Proteomes" id="UP000715095">
    <property type="component" value="Unassembled WGS sequence"/>
</dbReference>
<accession>A0ABS2DSA2</accession>
<dbReference type="EMBL" id="JACJJC010000009">
    <property type="protein sequence ID" value="MBM6704179.1"/>
    <property type="molecule type" value="Genomic_DNA"/>
</dbReference>